<dbReference type="EMBL" id="CP026100">
    <property type="protein sequence ID" value="AYV46247.1"/>
    <property type="molecule type" value="Genomic_DNA"/>
</dbReference>
<keyword evidence="1" id="KW-0378">Hydrolase</keyword>
<dbReference type="SUPFAM" id="SSF50969">
    <property type="entry name" value="YVTN repeat-like/Quinoprotein amine dehydrogenase"/>
    <property type="match status" value="1"/>
</dbReference>
<evidence type="ECO:0000313" key="7">
    <source>
        <dbReference type="Proteomes" id="UP000281192"/>
    </source>
</evidence>
<evidence type="ECO:0000313" key="5">
    <source>
        <dbReference type="EMBL" id="PLR09967.1"/>
    </source>
</evidence>
<dbReference type="SUPFAM" id="SSF53474">
    <property type="entry name" value="alpha/beta-Hydrolases"/>
    <property type="match status" value="1"/>
</dbReference>
<dbReference type="Proteomes" id="UP000281192">
    <property type="component" value="Chromosome"/>
</dbReference>
<dbReference type="InterPro" id="IPR029058">
    <property type="entry name" value="AB_hydrolase_fold"/>
</dbReference>
<dbReference type="Proteomes" id="UP000234483">
    <property type="component" value="Unassembled WGS sequence"/>
</dbReference>
<keyword evidence="2" id="KW-0732">Signal</keyword>
<feature type="signal peptide" evidence="2">
    <location>
        <begin position="1"/>
        <end position="25"/>
    </location>
</feature>
<proteinExistence type="predicted"/>
<name>A0A2N5CQ86_9CAUL</name>
<feature type="chain" id="PRO_5044577744" description="Peptidase S9 prolyl oligopeptidase catalytic domain-containing protein" evidence="2">
    <location>
        <begin position="26"/>
        <end position="811"/>
    </location>
</feature>
<organism evidence="5 6">
    <name type="scientific">Caulobacter flavus</name>
    <dbReference type="NCBI Taxonomy" id="1679497"/>
    <lineage>
        <taxon>Bacteria</taxon>
        <taxon>Pseudomonadati</taxon>
        <taxon>Pseudomonadota</taxon>
        <taxon>Alphaproteobacteria</taxon>
        <taxon>Caulobacterales</taxon>
        <taxon>Caulobacteraceae</taxon>
        <taxon>Caulobacter</taxon>
    </lineage>
</organism>
<dbReference type="EMBL" id="PJRQ01000039">
    <property type="protein sequence ID" value="PLR09967.1"/>
    <property type="molecule type" value="Genomic_DNA"/>
</dbReference>
<dbReference type="AlphaFoldDB" id="A0A2N5CQ86"/>
<dbReference type="GO" id="GO:0004252">
    <property type="term" value="F:serine-type endopeptidase activity"/>
    <property type="evidence" value="ECO:0007669"/>
    <property type="project" value="TreeGrafter"/>
</dbReference>
<dbReference type="InterPro" id="IPR011042">
    <property type="entry name" value="6-blade_b-propeller_TolB-like"/>
</dbReference>
<evidence type="ECO:0000256" key="1">
    <source>
        <dbReference type="ARBA" id="ARBA00022801"/>
    </source>
</evidence>
<reference evidence="5 6" key="1">
    <citation type="submission" date="2017-12" db="EMBL/GenBank/DDBJ databases">
        <title>The genome sequence of Caulobacter flavus CGMCC1 15093.</title>
        <authorList>
            <person name="Gao J."/>
            <person name="Mao X."/>
            <person name="Sun J."/>
        </authorList>
    </citation>
    <scope>NUCLEOTIDE SEQUENCE [LARGE SCALE GENOMIC DNA]</scope>
    <source>
        <strain evidence="5 6">CGMCC1 15093</strain>
    </source>
</reference>
<evidence type="ECO:0000256" key="2">
    <source>
        <dbReference type="SAM" id="SignalP"/>
    </source>
</evidence>
<feature type="domain" description="Peptidase S9 prolyl oligopeptidase catalytic" evidence="3">
    <location>
        <begin position="616"/>
        <end position="794"/>
    </location>
</feature>
<evidence type="ECO:0000313" key="4">
    <source>
        <dbReference type="EMBL" id="AYV46247.1"/>
    </source>
</evidence>
<dbReference type="GO" id="GO:0006508">
    <property type="term" value="P:proteolysis"/>
    <property type="evidence" value="ECO:0007669"/>
    <property type="project" value="InterPro"/>
</dbReference>
<evidence type="ECO:0000313" key="6">
    <source>
        <dbReference type="Proteomes" id="UP000234483"/>
    </source>
</evidence>
<accession>A0A2N5CQ86</accession>
<dbReference type="Pfam" id="PF00326">
    <property type="entry name" value="Peptidase_S9"/>
    <property type="match status" value="1"/>
</dbReference>
<dbReference type="InterPro" id="IPR001375">
    <property type="entry name" value="Peptidase_S9_cat"/>
</dbReference>
<dbReference type="RefSeq" id="WP_101714355.1">
    <property type="nucleotide sequence ID" value="NZ_CP026100.1"/>
</dbReference>
<keyword evidence="7" id="KW-1185">Reference proteome</keyword>
<dbReference type="PANTHER" id="PTHR42776:SF27">
    <property type="entry name" value="DIPEPTIDYL PEPTIDASE FAMILY MEMBER 6"/>
    <property type="match status" value="1"/>
</dbReference>
<evidence type="ECO:0000259" key="3">
    <source>
        <dbReference type="Pfam" id="PF00326"/>
    </source>
</evidence>
<dbReference type="InterPro" id="IPR011044">
    <property type="entry name" value="Quino_amine_DH_bsu"/>
</dbReference>
<dbReference type="KEGG" id="cfh:C1707_08260"/>
<sequence length="811" mass="86403">MIFRSSWLGRLLAAWLALVASAAGAKPLTLDRLLSLEELGQSALSPGGRWVVIETQRPYDQAPSFDFETAAASLGRLMVAELAGDGAAKPLFEAEANAGYLAGPFSPDGRRMVVFRWRDHCWDAGVVELGGGSVRWLGLPIEQALYGRSLQWVSNEVFVAIALPAGEAPLHLKLGWQNQARTRELWSRQAAGAAPSVIVTSAGPSRGADRRSDRRLVRFDLSTGQITTLAEGGFFDIELSPSRRYLAALGEAEPMGLQADQPVRMGAPTRRRAVSIVDLQTGAVREPCSNCTALIQPMAWSPTGDRLLVYQHQVGAPEADGGLVVIEAADGRRSPLAQAPRPEIGYGGEGFATVQADWLGAAPIVLARREGAVRSDWYALGAAGAINLTAALPGPPGAVAIGQDQRLLVLVEGRVWRVGMGGKAVPTGVAGATWFRPSAFGAGARPSSAPPKGERLLLRSQTGLADLSGNRWEPPAGAVVLDRTGAGLLVEERKVEGERRVMVARGGAPVRELVRLNQDVARLDRGQIRAIETMTPSGIHQKSWLYLPPGWREGDRPPLIVVPYPGSAPQKIPSRFRVSAQNLTPSAPYLAAQGYAVLAPALPRDPTLGEPASGLADQILAVVDEVVARGLVDPDRLALWGHSFGGYAGLAVATQSDRFKAVIAQAGPGNYLSRWGAVQPYFVTAPEDGAPNPLYMGYGETGQGALLGPPWRQAERYVRNSPLLQADKINTPLLLIYGDQDQVPLAEGQAMLNALYRQDKDATLLTLMGEGHVPTSPANIRAIYALVLPWLAARLSRPAEAAASEPSLPSQ</sequence>
<dbReference type="PANTHER" id="PTHR42776">
    <property type="entry name" value="SERINE PEPTIDASE S9 FAMILY MEMBER"/>
    <property type="match status" value="1"/>
</dbReference>
<gene>
    <name evidence="4" type="ORF">C1707_08260</name>
    <name evidence="5" type="ORF">CFHF_17925</name>
</gene>
<protein>
    <recommendedName>
        <fullName evidence="3">Peptidase S9 prolyl oligopeptidase catalytic domain-containing protein</fullName>
    </recommendedName>
</protein>
<dbReference type="Gene3D" id="2.120.10.30">
    <property type="entry name" value="TolB, C-terminal domain"/>
    <property type="match status" value="1"/>
</dbReference>
<dbReference type="Gene3D" id="3.40.50.1820">
    <property type="entry name" value="alpha/beta hydrolase"/>
    <property type="match status" value="1"/>
</dbReference>
<reference evidence="4 7" key="2">
    <citation type="submission" date="2018-01" db="EMBL/GenBank/DDBJ databases">
        <title>Complete genome sequence of Caulobacter flavus RHGG3.</title>
        <authorList>
            <person name="Yang E."/>
        </authorList>
    </citation>
    <scope>NUCLEOTIDE SEQUENCE [LARGE SCALE GENOMIC DNA]</scope>
    <source>
        <strain evidence="4 7">RHGG3</strain>
    </source>
</reference>
<dbReference type="OrthoDB" id="7201746at2"/>